<keyword evidence="1" id="KW-0472">Membrane</keyword>
<evidence type="ECO:0000313" key="2">
    <source>
        <dbReference type="EMBL" id="GAH96363.1"/>
    </source>
</evidence>
<dbReference type="EMBL" id="BARV01001452">
    <property type="protein sequence ID" value="GAH96363.1"/>
    <property type="molecule type" value="Genomic_DNA"/>
</dbReference>
<feature type="transmembrane region" description="Helical" evidence="1">
    <location>
        <begin position="12"/>
        <end position="31"/>
    </location>
</feature>
<evidence type="ECO:0000256" key="1">
    <source>
        <dbReference type="SAM" id="Phobius"/>
    </source>
</evidence>
<organism evidence="2">
    <name type="scientific">marine sediment metagenome</name>
    <dbReference type="NCBI Taxonomy" id="412755"/>
    <lineage>
        <taxon>unclassified sequences</taxon>
        <taxon>metagenomes</taxon>
        <taxon>ecological metagenomes</taxon>
    </lineage>
</organism>
<gene>
    <name evidence="2" type="ORF">S06H3_04206</name>
</gene>
<name>X1LQE1_9ZZZZ</name>
<proteinExistence type="predicted"/>
<keyword evidence="1" id="KW-0812">Transmembrane</keyword>
<protein>
    <submittedName>
        <fullName evidence="2">Uncharacterized protein</fullName>
    </submittedName>
</protein>
<sequence>MTFRKYLGDFSAGTLQGLFMALIPLVIYIGYQEARTAKVTLGRSEALRLEIQANCRLVEESVCFCDQILDVPASGRKTVSFIPLYTDAWKATISSGLSVAINEDALRKLIEAYQLIYEANHLLEYSEINIELTVHTPVHKSSWSSNGTYLPRIVKEKLTTLLGLLRELEKLL</sequence>
<keyword evidence="1" id="KW-1133">Transmembrane helix</keyword>
<reference evidence="2" key="1">
    <citation type="journal article" date="2014" name="Front. Microbiol.">
        <title>High frequency of phylogenetically diverse reductive dehalogenase-homologous genes in deep subseafloor sedimentary metagenomes.</title>
        <authorList>
            <person name="Kawai M."/>
            <person name="Futagami T."/>
            <person name="Toyoda A."/>
            <person name="Takaki Y."/>
            <person name="Nishi S."/>
            <person name="Hori S."/>
            <person name="Arai W."/>
            <person name="Tsubouchi T."/>
            <person name="Morono Y."/>
            <person name="Uchiyama I."/>
            <person name="Ito T."/>
            <person name="Fujiyama A."/>
            <person name="Inagaki F."/>
            <person name="Takami H."/>
        </authorList>
    </citation>
    <scope>NUCLEOTIDE SEQUENCE</scope>
    <source>
        <strain evidence="2">Expedition CK06-06</strain>
    </source>
</reference>
<comment type="caution">
    <text evidence="2">The sequence shown here is derived from an EMBL/GenBank/DDBJ whole genome shotgun (WGS) entry which is preliminary data.</text>
</comment>
<dbReference type="AlphaFoldDB" id="X1LQE1"/>
<accession>X1LQE1</accession>